<sequence>MSKPDLNELWDKMCSEDDVKSFEAIYYALFPKLIRFCQYYVTQQEIAEEIVSDIFVKVWQNRKHNGQVQKPDTYLFIAVKNQSLKHLKKAGTMKLVELGDAEEQHFTAGVSPEKELERKELHLELERAVDQLPAQAKMVFRLIKENDLKYKEVAELLDISPRTVQTQLFRAIAKLRVTLQTHAPGAVGSNLLILTTLTFILEYFLKL</sequence>
<evidence type="ECO:0000313" key="2">
    <source>
        <dbReference type="Proteomes" id="UP001246858"/>
    </source>
</evidence>
<dbReference type="EMBL" id="JAVDTF010000007">
    <property type="protein sequence ID" value="MDR6786592.1"/>
    <property type="molecule type" value="Genomic_DNA"/>
</dbReference>
<reference evidence="1" key="1">
    <citation type="submission" date="2023-07" db="EMBL/GenBank/DDBJ databases">
        <title>Sorghum-associated microbial communities from plants grown in Nebraska, USA.</title>
        <authorList>
            <person name="Schachtman D."/>
        </authorList>
    </citation>
    <scope>NUCLEOTIDE SEQUENCE</scope>
    <source>
        <strain evidence="1">2697</strain>
    </source>
</reference>
<gene>
    <name evidence="1" type="ORF">J2X78_005187</name>
</gene>
<keyword evidence="2" id="KW-1185">Reference proteome</keyword>
<proteinExistence type="predicted"/>
<organism evidence="1 2">
    <name type="scientific">Pedobacter africanus</name>
    <dbReference type="NCBI Taxonomy" id="151894"/>
    <lineage>
        <taxon>Bacteria</taxon>
        <taxon>Pseudomonadati</taxon>
        <taxon>Bacteroidota</taxon>
        <taxon>Sphingobacteriia</taxon>
        <taxon>Sphingobacteriales</taxon>
        <taxon>Sphingobacteriaceae</taxon>
        <taxon>Pedobacter</taxon>
    </lineage>
</organism>
<protein>
    <submittedName>
        <fullName evidence="1">RNA polymerase sigma-70 factor (ECF subfamily)</fullName>
    </submittedName>
</protein>
<accession>A0ACC6L5D3</accession>
<dbReference type="Proteomes" id="UP001246858">
    <property type="component" value="Unassembled WGS sequence"/>
</dbReference>
<evidence type="ECO:0000313" key="1">
    <source>
        <dbReference type="EMBL" id="MDR6786592.1"/>
    </source>
</evidence>
<name>A0ACC6L5D3_9SPHI</name>
<comment type="caution">
    <text evidence="1">The sequence shown here is derived from an EMBL/GenBank/DDBJ whole genome shotgun (WGS) entry which is preliminary data.</text>
</comment>